<evidence type="ECO:0000313" key="2">
    <source>
        <dbReference type="EMBL" id="AUJ25840.1"/>
    </source>
</evidence>
<evidence type="ECO:0000256" key="1">
    <source>
        <dbReference type="SAM" id="MobiDB-lite"/>
    </source>
</evidence>
<reference evidence="3" key="1">
    <citation type="submission" date="2016-11" db="EMBL/GenBank/DDBJ databases">
        <title>Complete genome sequence of Virgibacillus pantothenticus 21D, a halophilic bacterium isolated from the deep hypersaline anoxic basin Discovery in the Mediterranean Sea.</title>
        <authorList>
            <person name="Zeaiter Z."/>
            <person name="Booth J.M."/>
            <person name="Prosdocimi E.M."/>
            <person name="Mapelli F."/>
            <person name="Fusi M."/>
            <person name="Daffonchio D."/>
            <person name="Borin S."/>
            <person name="Crotti E."/>
        </authorList>
    </citation>
    <scope>NUCLEOTIDE SEQUENCE [LARGE SCALE GENOMIC DNA]</scope>
    <source>
        <strain evidence="3">21D</strain>
    </source>
</reference>
<protein>
    <recommendedName>
        <fullName evidence="4">Chromosome partition protein Smc</fullName>
    </recommendedName>
</protein>
<dbReference type="EMBL" id="CP018622">
    <property type="protein sequence ID" value="AUJ25840.1"/>
    <property type="molecule type" value="Genomic_DNA"/>
</dbReference>
<sequence length="225" mass="25800">MSKDVRTVKVEKSQELKDLIAKYHHQQQQIEERRKQAQEQAEKVQAELSQAHQQLERAMDDTLADPSEANEEKERQLRRKIADLQLDLQGAQGRKDRAFRSGSSDANATARQAVHLAKQEAQDAIAQHFDTVKKRIEDAKYEYLKALVGYRQFELDVEGGIFFDTVQAVGQENTNVQRPSVPILYPFRFPSDGDNFYGVVDVEVSRAYKRGIITRGSVRPEREIN</sequence>
<evidence type="ECO:0008006" key="4">
    <source>
        <dbReference type="Google" id="ProtNLM"/>
    </source>
</evidence>
<feature type="region of interest" description="Disordered" evidence="1">
    <location>
        <begin position="25"/>
        <end position="75"/>
    </location>
</feature>
<dbReference type="Proteomes" id="UP000234237">
    <property type="component" value="Chromosome"/>
</dbReference>
<dbReference type="KEGG" id="vpn:A21D_02794"/>
<dbReference type="AlphaFoldDB" id="A0A2K9J862"/>
<dbReference type="RefSeq" id="WP_101933714.1">
    <property type="nucleotide sequence ID" value="NZ_CP018622.1"/>
</dbReference>
<feature type="compositionally biased region" description="Basic and acidic residues" evidence="1">
    <location>
        <begin position="30"/>
        <end position="45"/>
    </location>
</feature>
<proteinExistence type="predicted"/>
<accession>A0A2K9J862</accession>
<dbReference type="STRING" id="302167.GCA_900166595_01623"/>
<gene>
    <name evidence="2" type="ORF">A21D_02794</name>
</gene>
<name>A0A2K9J862_9BACI</name>
<organism evidence="2 3">
    <name type="scientific">Virgibacillus dokdonensis</name>
    <dbReference type="NCBI Taxonomy" id="302167"/>
    <lineage>
        <taxon>Bacteria</taxon>
        <taxon>Bacillati</taxon>
        <taxon>Bacillota</taxon>
        <taxon>Bacilli</taxon>
        <taxon>Bacillales</taxon>
        <taxon>Bacillaceae</taxon>
        <taxon>Virgibacillus</taxon>
    </lineage>
</organism>
<evidence type="ECO:0000313" key="3">
    <source>
        <dbReference type="Proteomes" id="UP000234237"/>
    </source>
</evidence>